<dbReference type="Gene3D" id="1.20.80.10">
    <property type="match status" value="1"/>
</dbReference>
<dbReference type="InterPro" id="IPR035984">
    <property type="entry name" value="Acyl-CoA-binding_sf"/>
</dbReference>
<dbReference type="OrthoDB" id="346910at2759"/>
<evidence type="ECO:0000259" key="3">
    <source>
        <dbReference type="PROSITE" id="PS51228"/>
    </source>
</evidence>
<name>A0A397IMD2_9GLOM</name>
<gene>
    <name evidence="4" type="ORF">Glove_208g24</name>
</gene>
<comment type="similarity">
    <text evidence="1">Belongs to the ACBP family.</text>
</comment>
<evidence type="ECO:0000313" key="5">
    <source>
        <dbReference type="Proteomes" id="UP000266861"/>
    </source>
</evidence>
<dbReference type="EMBL" id="PQFF01000195">
    <property type="protein sequence ID" value="RHZ75982.1"/>
    <property type="molecule type" value="Genomic_DNA"/>
</dbReference>
<proteinExistence type="inferred from homology"/>
<accession>A0A397IMD2</accession>
<evidence type="ECO:0000256" key="1">
    <source>
        <dbReference type="ARBA" id="ARBA00005567"/>
    </source>
</evidence>
<dbReference type="STRING" id="1348612.A0A397IMD2"/>
<organism evidence="4 5">
    <name type="scientific">Diversispora epigaea</name>
    <dbReference type="NCBI Taxonomy" id="1348612"/>
    <lineage>
        <taxon>Eukaryota</taxon>
        <taxon>Fungi</taxon>
        <taxon>Fungi incertae sedis</taxon>
        <taxon>Mucoromycota</taxon>
        <taxon>Glomeromycotina</taxon>
        <taxon>Glomeromycetes</taxon>
        <taxon>Diversisporales</taxon>
        <taxon>Diversisporaceae</taxon>
        <taxon>Diversispora</taxon>
    </lineage>
</organism>
<dbReference type="AlphaFoldDB" id="A0A397IMD2"/>
<dbReference type="InterPro" id="IPR014352">
    <property type="entry name" value="FERM/acyl-CoA-bd_prot_sf"/>
</dbReference>
<dbReference type="GO" id="GO:0000062">
    <property type="term" value="F:fatty-acyl-CoA binding"/>
    <property type="evidence" value="ECO:0007669"/>
    <property type="project" value="InterPro"/>
</dbReference>
<dbReference type="Proteomes" id="UP000266861">
    <property type="component" value="Unassembled WGS sequence"/>
</dbReference>
<dbReference type="InterPro" id="IPR000582">
    <property type="entry name" value="Acyl-CoA-binding_protein"/>
</dbReference>
<dbReference type="GO" id="GO:0006631">
    <property type="term" value="P:fatty acid metabolic process"/>
    <property type="evidence" value="ECO:0007669"/>
    <property type="project" value="TreeGrafter"/>
</dbReference>
<dbReference type="PROSITE" id="PS51228">
    <property type="entry name" value="ACB_2"/>
    <property type="match status" value="1"/>
</dbReference>
<dbReference type="SUPFAM" id="SSF47027">
    <property type="entry name" value="Acyl-CoA binding protein"/>
    <property type="match status" value="1"/>
</dbReference>
<comment type="caution">
    <text evidence="4">The sequence shown here is derived from an EMBL/GenBank/DDBJ whole genome shotgun (WGS) entry which is preliminary data.</text>
</comment>
<protein>
    <recommendedName>
        <fullName evidence="3">ACB domain-containing protein</fullName>
    </recommendedName>
</protein>
<evidence type="ECO:0000256" key="2">
    <source>
        <dbReference type="ARBA" id="ARBA00023121"/>
    </source>
</evidence>
<dbReference type="Pfam" id="PF00887">
    <property type="entry name" value="ACBP"/>
    <property type="match status" value="1"/>
</dbReference>
<dbReference type="PANTHER" id="PTHR23310:SF62">
    <property type="entry name" value="ACYL-COA BINDING PROTEIN 1, ISOFORM A"/>
    <property type="match status" value="1"/>
</dbReference>
<evidence type="ECO:0000313" key="4">
    <source>
        <dbReference type="EMBL" id="RHZ75982.1"/>
    </source>
</evidence>
<dbReference type="PRINTS" id="PR00689">
    <property type="entry name" value="ACOABINDINGP"/>
</dbReference>
<keyword evidence="5" id="KW-1185">Reference proteome</keyword>
<sequence length="88" mass="10016">MAQDLFKQAGDNFTALVSSANVSNEDQLKAYGWYKQATVGDASSTRPTGLFSKETAKWDAWFERKGKSQDEAKQEYINWVNELRVKYA</sequence>
<keyword evidence="2" id="KW-0446">Lipid-binding</keyword>
<dbReference type="PANTHER" id="PTHR23310">
    <property type="entry name" value="ACYL-COA-BINDING PROTEIN, ACBP"/>
    <property type="match status" value="1"/>
</dbReference>
<reference evidence="4 5" key="1">
    <citation type="submission" date="2018-08" db="EMBL/GenBank/DDBJ databases">
        <title>Genome and evolution of the arbuscular mycorrhizal fungus Diversispora epigaea (formerly Glomus versiforme) and its bacterial endosymbionts.</title>
        <authorList>
            <person name="Sun X."/>
            <person name="Fei Z."/>
            <person name="Harrison M."/>
        </authorList>
    </citation>
    <scope>NUCLEOTIDE SEQUENCE [LARGE SCALE GENOMIC DNA]</scope>
    <source>
        <strain evidence="4 5">IT104</strain>
    </source>
</reference>
<feature type="domain" description="ACB" evidence="3">
    <location>
        <begin position="2"/>
        <end position="88"/>
    </location>
</feature>